<evidence type="ECO:0000313" key="4">
    <source>
        <dbReference type="RefSeq" id="XP_027339514.1"/>
    </source>
</evidence>
<dbReference type="GO" id="GO:0007186">
    <property type="term" value="P:G protein-coupled receptor signaling pathway"/>
    <property type="evidence" value="ECO:0007669"/>
    <property type="project" value="InterPro"/>
</dbReference>
<reference evidence="4" key="2">
    <citation type="submission" date="2025-08" db="UniProtKB">
        <authorList>
            <consortium name="RefSeq"/>
        </authorList>
    </citation>
    <scope>IDENTIFICATION</scope>
    <source>
        <tissue evidence="4">Young leaves</tissue>
    </source>
</reference>
<keyword evidence="1" id="KW-0175">Coiled coil</keyword>
<feature type="coiled-coil region" evidence="1">
    <location>
        <begin position="33"/>
        <end position="60"/>
    </location>
</feature>
<proteinExistence type="predicted"/>
<dbReference type="Pfam" id="PF00631">
    <property type="entry name" value="G-gamma"/>
    <property type="match status" value="1"/>
</dbReference>
<name>A0A8B8K8G4_ABRPR</name>
<evidence type="ECO:0000259" key="2">
    <source>
        <dbReference type="SMART" id="SM01224"/>
    </source>
</evidence>
<dbReference type="AlphaFoldDB" id="A0A8B8K8G4"/>
<reference evidence="3" key="1">
    <citation type="journal article" date="2019" name="Toxins">
        <title>Detection of Abrin-Like and Prepropulchellin-Like Toxin Genes and Transcripts Using Whole Genome Sequencing and Full-Length Transcript Sequencing of Abrus precatorius.</title>
        <authorList>
            <person name="Hovde B.T."/>
            <person name="Daligault H.E."/>
            <person name="Hanschen E.R."/>
            <person name="Kunde Y.A."/>
            <person name="Johnson M.B."/>
            <person name="Starkenburg S.R."/>
            <person name="Johnson S.L."/>
        </authorList>
    </citation>
    <scope>NUCLEOTIDE SEQUENCE [LARGE SCALE GENOMIC DNA]</scope>
</reference>
<feature type="domain" description="G protein gamma" evidence="2">
    <location>
        <begin position="36"/>
        <end position="106"/>
    </location>
</feature>
<dbReference type="PANTHER" id="PTHR32378:SF19">
    <property type="entry name" value="GGL DOMAIN PROTEIN"/>
    <property type="match status" value="1"/>
</dbReference>
<organism evidence="3 4">
    <name type="scientific">Abrus precatorius</name>
    <name type="common">Indian licorice</name>
    <name type="synonym">Glycine abrus</name>
    <dbReference type="NCBI Taxonomy" id="3816"/>
    <lineage>
        <taxon>Eukaryota</taxon>
        <taxon>Viridiplantae</taxon>
        <taxon>Streptophyta</taxon>
        <taxon>Embryophyta</taxon>
        <taxon>Tracheophyta</taxon>
        <taxon>Spermatophyta</taxon>
        <taxon>Magnoliopsida</taxon>
        <taxon>eudicotyledons</taxon>
        <taxon>Gunneridae</taxon>
        <taxon>Pentapetalae</taxon>
        <taxon>rosids</taxon>
        <taxon>fabids</taxon>
        <taxon>Fabales</taxon>
        <taxon>Fabaceae</taxon>
        <taxon>Papilionoideae</taxon>
        <taxon>50 kb inversion clade</taxon>
        <taxon>NPAAA clade</taxon>
        <taxon>indigoferoid/millettioid clade</taxon>
        <taxon>Abreae</taxon>
        <taxon>Abrus</taxon>
    </lineage>
</organism>
<gene>
    <name evidence="4" type="primary">LOC113853216</name>
</gene>
<dbReference type="SMART" id="SM01224">
    <property type="entry name" value="G_gamma"/>
    <property type="match status" value="1"/>
</dbReference>
<dbReference type="InterPro" id="IPR055305">
    <property type="entry name" value="GG3-like"/>
</dbReference>
<dbReference type="KEGG" id="aprc:113853216"/>
<protein>
    <submittedName>
        <fullName evidence="4">Guanine nucleotide-binding protein subunit gamma 3-like</fullName>
    </submittedName>
</protein>
<keyword evidence="3" id="KW-1185">Reference proteome</keyword>
<dbReference type="RefSeq" id="XP_027339514.1">
    <property type="nucleotide sequence ID" value="XM_027483713.1"/>
</dbReference>
<dbReference type="OrthoDB" id="1936517at2759"/>
<evidence type="ECO:0000313" key="3">
    <source>
        <dbReference type="Proteomes" id="UP000694853"/>
    </source>
</evidence>
<dbReference type="GeneID" id="113853216"/>
<accession>A0A8B8K8G4</accession>
<sequence length="219" mass="24388">MMATPTKSTSSMVLSMPLPSTMAPPGYPDLYGKRREMARVQMLEREISFLEEELKSSDGLQRASRCCKEIADYVMANPDPLLPTSKKNRRSCGFWKWLCGIPCFNLSWICCWCCDGCFSHINLSSCCSHCKSCNWCCSCLPSINCSLPKGHSCYGGRSHCCRESCCCTKCCILPSCNFRWPFPSCCICKCSCSCSCPNFPKVSPCCCTNSCWNPCCSCC</sequence>
<dbReference type="PANTHER" id="PTHR32378">
    <property type="entry name" value="GUANINE NUCLEOTIDE-BINDING PROTEIN SUBUNIT GAMMA 3"/>
    <property type="match status" value="1"/>
</dbReference>
<dbReference type="Proteomes" id="UP000694853">
    <property type="component" value="Unplaced"/>
</dbReference>
<dbReference type="InterPro" id="IPR015898">
    <property type="entry name" value="G-protein_gamma-like_dom"/>
</dbReference>
<evidence type="ECO:0000256" key="1">
    <source>
        <dbReference type="SAM" id="Coils"/>
    </source>
</evidence>